<feature type="domain" description="RNase H type-1" evidence="2">
    <location>
        <begin position="48"/>
        <end position="187"/>
    </location>
</feature>
<proteinExistence type="predicted"/>
<evidence type="ECO:0000256" key="1">
    <source>
        <dbReference type="SAM" id="Coils"/>
    </source>
</evidence>
<dbReference type="AlphaFoldDB" id="A0AB40BVK7"/>
<evidence type="ECO:0000313" key="3">
    <source>
        <dbReference type="Proteomes" id="UP001515500"/>
    </source>
</evidence>
<dbReference type="Proteomes" id="UP001515500">
    <property type="component" value="Chromosome 8"/>
</dbReference>
<dbReference type="GO" id="GO:0004523">
    <property type="term" value="F:RNA-DNA hybrid ribonuclease activity"/>
    <property type="evidence" value="ECO:0007669"/>
    <property type="project" value="InterPro"/>
</dbReference>
<gene>
    <name evidence="4" type="primary">LOC120267296</name>
</gene>
<dbReference type="InterPro" id="IPR002156">
    <property type="entry name" value="RNaseH_domain"/>
</dbReference>
<dbReference type="GeneID" id="120267296"/>
<name>A0AB40BVK7_DIOCR</name>
<organism evidence="3 4">
    <name type="scientific">Dioscorea cayennensis subsp. rotundata</name>
    <name type="common">White Guinea yam</name>
    <name type="synonym">Dioscorea rotundata</name>
    <dbReference type="NCBI Taxonomy" id="55577"/>
    <lineage>
        <taxon>Eukaryota</taxon>
        <taxon>Viridiplantae</taxon>
        <taxon>Streptophyta</taxon>
        <taxon>Embryophyta</taxon>
        <taxon>Tracheophyta</taxon>
        <taxon>Spermatophyta</taxon>
        <taxon>Magnoliopsida</taxon>
        <taxon>Liliopsida</taxon>
        <taxon>Dioscoreales</taxon>
        <taxon>Dioscoreaceae</taxon>
        <taxon>Dioscorea</taxon>
    </lineage>
</organism>
<dbReference type="Pfam" id="PF13456">
    <property type="entry name" value="RVT_3"/>
    <property type="match status" value="1"/>
</dbReference>
<reference evidence="4" key="1">
    <citation type="submission" date="2025-08" db="UniProtKB">
        <authorList>
            <consortium name="RefSeq"/>
        </authorList>
    </citation>
    <scope>IDENTIFICATION</scope>
</reference>
<dbReference type="GO" id="GO:0003676">
    <property type="term" value="F:nucleic acid binding"/>
    <property type="evidence" value="ECO:0007669"/>
    <property type="project" value="InterPro"/>
</dbReference>
<dbReference type="PANTHER" id="PTHR48475:SF1">
    <property type="entry name" value="RNASE H TYPE-1 DOMAIN-CONTAINING PROTEIN"/>
    <property type="match status" value="1"/>
</dbReference>
<evidence type="ECO:0000313" key="4">
    <source>
        <dbReference type="RefSeq" id="XP_039130895.1"/>
    </source>
</evidence>
<dbReference type="InterPro" id="IPR036397">
    <property type="entry name" value="RNaseH_sf"/>
</dbReference>
<dbReference type="CDD" id="cd09279">
    <property type="entry name" value="RNase_HI_like"/>
    <property type="match status" value="1"/>
</dbReference>
<keyword evidence="3" id="KW-1185">Reference proteome</keyword>
<evidence type="ECO:0000259" key="2">
    <source>
        <dbReference type="PROSITE" id="PS50879"/>
    </source>
</evidence>
<accession>A0AB40BVK7</accession>
<keyword evidence="1" id="KW-0175">Coiled coil</keyword>
<dbReference type="SUPFAM" id="SSF53098">
    <property type="entry name" value="Ribonuclease H-like"/>
    <property type="match status" value="1"/>
</dbReference>
<dbReference type="InterPro" id="IPR012337">
    <property type="entry name" value="RNaseH-like_sf"/>
</dbReference>
<dbReference type="RefSeq" id="XP_039130895.1">
    <property type="nucleotide sequence ID" value="XM_039274961.1"/>
</dbReference>
<dbReference type="PROSITE" id="PS50879">
    <property type="entry name" value="RNASE_H_1"/>
    <property type="match status" value="1"/>
</dbReference>
<feature type="coiled-coil region" evidence="1">
    <location>
        <begin position="134"/>
        <end position="194"/>
    </location>
</feature>
<dbReference type="Gene3D" id="3.30.420.10">
    <property type="entry name" value="Ribonuclease H-like superfamily/Ribonuclease H"/>
    <property type="match status" value="1"/>
</dbReference>
<protein>
    <submittedName>
        <fullName evidence="4">Uncharacterized protein LOC120267296</fullName>
    </submittedName>
</protein>
<sequence>MEFDINYAPQKAIKGQALADFLAAHPLPDESPLGCDLPDEETLVIEEGKQCWKMYFDGASSIQPAIRPKITQVRAGIGIIFISPEGGILRYSLSLLKPCTNNEAEYEALIAGLELAINMGIQSLHIYGDSQLIINQVERSFKTYKQELLQYHQKVIELLKKILDVRMEKVSRSVNIKTDSLAKLAKELADLDQEEIQVTIRNKRVLSSCFDEELENKQIRKEEVLTVAEDDWRVLHSILEVWRTSK</sequence>
<dbReference type="PANTHER" id="PTHR48475">
    <property type="entry name" value="RIBONUCLEASE H"/>
    <property type="match status" value="1"/>
</dbReference>